<feature type="domain" description="SLBB" evidence="2">
    <location>
        <begin position="106"/>
        <end position="175"/>
    </location>
</feature>
<feature type="signal peptide" evidence="1">
    <location>
        <begin position="1"/>
        <end position="17"/>
    </location>
</feature>
<evidence type="ECO:0000313" key="4">
    <source>
        <dbReference type="Proteomes" id="UP001374893"/>
    </source>
</evidence>
<feature type="chain" id="PRO_5045507615" description="SLBB domain-containing protein" evidence="1">
    <location>
        <begin position="18"/>
        <end position="197"/>
    </location>
</feature>
<accession>A0ABM7RL55</accession>
<protein>
    <recommendedName>
        <fullName evidence="2">SLBB domain-containing protein</fullName>
    </recommendedName>
</protein>
<dbReference type="InterPro" id="IPR049712">
    <property type="entry name" value="Poly_export"/>
</dbReference>
<dbReference type="Pfam" id="PF22461">
    <property type="entry name" value="SLBB_2"/>
    <property type="match status" value="1"/>
</dbReference>
<dbReference type="EMBL" id="AP024702">
    <property type="protein sequence ID" value="BCX48497.1"/>
    <property type="molecule type" value="Genomic_DNA"/>
</dbReference>
<dbReference type="InterPro" id="IPR054765">
    <property type="entry name" value="SLBB_dom"/>
</dbReference>
<dbReference type="RefSeq" id="WP_338684760.1">
    <property type="nucleotide sequence ID" value="NZ_AP024702.1"/>
</dbReference>
<dbReference type="Proteomes" id="UP001374893">
    <property type="component" value="Chromosome"/>
</dbReference>
<dbReference type="Gene3D" id="3.10.560.10">
    <property type="entry name" value="Outer membrane lipoprotein wza domain like"/>
    <property type="match status" value="1"/>
</dbReference>
<reference evidence="3 4" key="1">
    <citation type="submission" date="2021-06" db="EMBL/GenBank/DDBJ databases">
        <title>Complete genome of Haloferula helveola possessing various polysaccharide degrading enzymes.</title>
        <authorList>
            <person name="Takami H."/>
            <person name="Huang C."/>
            <person name="Hamasaki K."/>
        </authorList>
    </citation>
    <scope>NUCLEOTIDE SEQUENCE [LARGE SCALE GENOMIC DNA]</scope>
    <source>
        <strain evidence="3 4">CN-1</strain>
    </source>
</reference>
<keyword evidence="4" id="KW-1185">Reference proteome</keyword>
<dbReference type="PANTHER" id="PTHR33619">
    <property type="entry name" value="POLYSACCHARIDE EXPORT PROTEIN GFCE-RELATED"/>
    <property type="match status" value="1"/>
</dbReference>
<name>A0ABM7RL55_9BACT</name>
<keyword evidence="1" id="KW-0732">Signal</keyword>
<sequence length="197" mass="21011">MRAFFWLSLMGLLPVSAAELAKGDAIQLTLRGVAPSEQSQVTGDYTVDDSGRVRLPLLDDPVAAVGLSPAGFARRAEAAYRAAGIYTQPAIEVVALKDKEAVGAVVSVGGCVKSDGEVAFRQGLTVLQALNAAGGLDPFAGRNVMLMRGGKQYCLDFKQLAHKNIELEANDTLQVEQRPALIDRWKGSAERIAILMK</sequence>
<proteinExistence type="predicted"/>
<gene>
    <name evidence="3" type="ORF">HAHE_24050</name>
</gene>
<evidence type="ECO:0000313" key="3">
    <source>
        <dbReference type="EMBL" id="BCX48497.1"/>
    </source>
</evidence>
<evidence type="ECO:0000259" key="2">
    <source>
        <dbReference type="Pfam" id="PF22461"/>
    </source>
</evidence>
<organism evidence="3 4">
    <name type="scientific">Haloferula helveola</name>
    <dbReference type="NCBI Taxonomy" id="490095"/>
    <lineage>
        <taxon>Bacteria</taxon>
        <taxon>Pseudomonadati</taxon>
        <taxon>Verrucomicrobiota</taxon>
        <taxon>Verrucomicrobiia</taxon>
        <taxon>Verrucomicrobiales</taxon>
        <taxon>Verrucomicrobiaceae</taxon>
        <taxon>Haloferula</taxon>
    </lineage>
</organism>
<dbReference type="PANTHER" id="PTHR33619:SF3">
    <property type="entry name" value="POLYSACCHARIDE EXPORT PROTEIN GFCE-RELATED"/>
    <property type="match status" value="1"/>
</dbReference>
<evidence type="ECO:0000256" key="1">
    <source>
        <dbReference type="SAM" id="SignalP"/>
    </source>
</evidence>